<evidence type="ECO:0000259" key="1">
    <source>
        <dbReference type="PROSITE" id="PS50011"/>
    </source>
</evidence>
<feature type="domain" description="Protein kinase" evidence="1">
    <location>
        <begin position="1"/>
        <end position="147"/>
    </location>
</feature>
<name>A0A9P7FWB4_9AGAR</name>
<dbReference type="GO" id="GO:0005524">
    <property type="term" value="F:ATP binding"/>
    <property type="evidence" value="ECO:0007669"/>
    <property type="project" value="InterPro"/>
</dbReference>
<dbReference type="EMBL" id="JABCKI010005953">
    <property type="protein sequence ID" value="KAG5636277.1"/>
    <property type="molecule type" value="Genomic_DNA"/>
</dbReference>
<dbReference type="AlphaFoldDB" id="A0A9P7FWB4"/>
<dbReference type="PROSITE" id="PS50011">
    <property type="entry name" value="PROTEIN_KINASE_DOM"/>
    <property type="match status" value="1"/>
</dbReference>
<reference evidence="2" key="1">
    <citation type="submission" date="2021-02" db="EMBL/GenBank/DDBJ databases">
        <authorList>
            <person name="Nieuwenhuis M."/>
            <person name="Van De Peppel L.J.J."/>
        </authorList>
    </citation>
    <scope>NUCLEOTIDE SEQUENCE</scope>
    <source>
        <strain evidence="2">D49</strain>
    </source>
</reference>
<dbReference type="SUPFAM" id="SSF56112">
    <property type="entry name" value="Protein kinase-like (PK-like)"/>
    <property type="match status" value="1"/>
</dbReference>
<evidence type="ECO:0000313" key="3">
    <source>
        <dbReference type="Proteomes" id="UP000717328"/>
    </source>
</evidence>
<reference evidence="2" key="2">
    <citation type="submission" date="2021-10" db="EMBL/GenBank/DDBJ databases">
        <title>Phylogenomics reveals ancestral predisposition of the termite-cultivated fungus Termitomyces towards a domesticated lifestyle.</title>
        <authorList>
            <person name="Auxier B."/>
            <person name="Grum-Grzhimaylo A."/>
            <person name="Cardenas M.E."/>
            <person name="Lodge J.D."/>
            <person name="Laessoe T."/>
            <person name="Pedersen O."/>
            <person name="Smith M.E."/>
            <person name="Kuyper T.W."/>
            <person name="Franco-Molano E.A."/>
            <person name="Baroni T.J."/>
            <person name="Aanen D.K."/>
        </authorList>
    </citation>
    <scope>NUCLEOTIDE SEQUENCE</scope>
    <source>
        <strain evidence="2">D49</strain>
    </source>
</reference>
<feature type="non-terminal residue" evidence="2">
    <location>
        <position position="147"/>
    </location>
</feature>
<sequence length="147" mass="17422">HDGVSNEKLEWRERWSVRPNKYYLIDFGSSRKYRTDERKESEIGRIGRHRPAVPELTLPKLYDPFKLDVYQLGKALLWVVEEYEGLEVFIPMLKAMMSSDPASRPLPSETLKELDLDRLSYWKLSSRVWLRTETWLNRAYIMASQVG</sequence>
<organism evidence="2 3">
    <name type="scientific">Sphagnurus paluster</name>
    <dbReference type="NCBI Taxonomy" id="117069"/>
    <lineage>
        <taxon>Eukaryota</taxon>
        <taxon>Fungi</taxon>
        <taxon>Dikarya</taxon>
        <taxon>Basidiomycota</taxon>
        <taxon>Agaricomycotina</taxon>
        <taxon>Agaricomycetes</taxon>
        <taxon>Agaricomycetidae</taxon>
        <taxon>Agaricales</taxon>
        <taxon>Tricholomatineae</taxon>
        <taxon>Lyophyllaceae</taxon>
        <taxon>Sphagnurus</taxon>
    </lineage>
</organism>
<accession>A0A9P7FWB4</accession>
<evidence type="ECO:0000313" key="2">
    <source>
        <dbReference type="EMBL" id="KAG5636277.1"/>
    </source>
</evidence>
<comment type="caution">
    <text evidence="2">The sequence shown here is derived from an EMBL/GenBank/DDBJ whole genome shotgun (WGS) entry which is preliminary data.</text>
</comment>
<keyword evidence="3" id="KW-1185">Reference proteome</keyword>
<dbReference type="Gene3D" id="1.10.510.10">
    <property type="entry name" value="Transferase(Phosphotransferase) domain 1"/>
    <property type="match status" value="1"/>
</dbReference>
<gene>
    <name evidence="2" type="ORF">H0H81_008563</name>
</gene>
<dbReference type="GO" id="GO:0004672">
    <property type="term" value="F:protein kinase activity"/>
    <property type="evidence" value="ECO:0007669"/>
    <property type="project" value="InterPro"/>
</dbReference>
<dbReference type="InterPro" id="IPR011009">
    <property type="entry name" value="Kinase-like_dom_sf"/>
</dbReference>
<protein>
    <recommendedName>
        <fullName evidence="1">Protein kinase domain-containing protein</fullName>
    </recommendedName>
</protein>
<proteinExistence type="predicted"/>
<dbReference type="Proteomes" id="UP000717328">
    <property type="component" value="Unassembled WGS sequence"/>
</dbReference>
<dbReference type="InterPro" id="IPR000719">
    <property type="entry name" value="Prot_kinase_dom"/>
</dbReference>
<dbReference type="OrthoDB" id="5987198at2759"/>